<comment type="similarity">
    <text evidence="2">Belongs to the NOC2 family.</text>
</comment>
<dbReference type="GO" id="GO:0030690">
    <property type="term" value="C:Noc1p-Noc2p complex"/>
    <property type="evidence" value="ECO:0007669"/>
    <property type="project" value="TreeGrafter"/>
</dbReference>
<evidence type="ECO:0000256" key="3">
    <source>
        <dbReference type="ARBA" id="ARBA00023242"/>
    </source>
</evidence>
<dbReference type="GO" id="GO:0005730">
    <property type="term" value="C:nucleolus"/>
    <property type="evidence" value="ECO:0007669"/>
    <property type="project" value="TreeGrafter"/>
</dbReference>
<name>A0A7J9IZY3_9ROSI</name>
<dbReference type="GO" id="GO:0042273">
    <property type="term" value="P:ribosomal large subunit biogenesis"/>
    <property type="evidence" value="ECO:0007669"/>
    <property type="project" value="TreeGrafter"/>
</dbReference>
<evidence type="ECO:0000256" key="4">
    <source>
        <dbReference type="SAM" id="MobiDB-lite"/>
    </source>
</evidence>
<comment type="subcellular location">
    <subcellularLocation>
        <location evidence="1">Nucleus</location>
    </subcellularLocation>
</comment>
<evidence type="ECO:0000256" key="2">
    <source>
        <dbReference type="ARBA" id="ARBA00005907"/>
    </source>
</evidence>
<feature type="region of interest" description="Disordered" evidence="4">
    <location>
        <begin position="398"/>
        <end position="527"/>
    </location>
</feature>
<feature type="compositionally biased region" description="Acidic residues" evidence="4">
    <location>
        <begin position="402"/>
        <end position="411"/>
    </location>
</feature>
<evidence type="ECO:0000256" key="1">
    <source>
        <dbReference type="ARBA" id="ARBA00004123"/>
    </source>
</evidence>
<proteinExistence type="inferred from homology"/>
<accession>A0A7J9IZY3</accession>
<dbReference type="GO" id="GO:0030691">
    <property type="term" value="C:Noc2p-Noc3p complex"/>
    <property type="evidence" value="ECO:0007669"/>
    <property type="project" value="TreeGrafter"/>
</dbReference>
<dbReference type="PANTHER" id="PTHR12687">
    <property type="entry name" value="NUCLEOLAR COMPLEX 2 AND RAD4-RELATED"/>
    <property type="match status" value="1"/>
</dbReference>
<reference evidence="5 6" key="1">
    <citation type="journal article" date="2019" name="Genome Biol. Evol.">
        <title>Insights into the evolution of the New World diploid cottons (Gossypium, subgenus Houzingenia) based on genome sequencing.</title>
        <authorList>
            <person name="Grover C.E."/>
            <person name="Arick M.A. 2nd"/>
            <person name="Thrash A."/>
            <person name="Conover J.L."/>
            <person name="Sanders W.S."/>
            <person name="Peterson D.G."/>
            <person name="Frelichowski J.E."/>
            <person name="Scheffler J.A."/>
            <person name="Scheffler B.E."/>
            <person name="Wendel J.F."/>
        </authorList>
    </citation>
    <scope>NUCLEOTIDE SEQUENCE [LARGE SCALE GENOMIC DNA]</scope>
    <source>
        <strain evidence="5">6</strain>
        <tissue evidence="5">Leaf</tissue>
    </source>
</reference>
<evidence type="ECO:0000313" key="5">
    <source>
        <dbReference type="EMBL" id="MBA0827134.1"/>
    </source>
</evidence>
<organism evidence="5 6">
    <name type="scientific">Gossypium armourianum</name>
    <dbReference type="NCBI Taxonomy" id="34283"/>
    <lineage>
        <taxon>Eukaryota</taxon>
        <taxon>Viridiplantae</taxon>
        <taxon>Streptophyta</taxon>
        <taxon>Embryophyta</taxon>
        <taxon>Tracheophyta</taxon>
        <taxon>Spermatophyta</taxon>
        <taxon>Magnoliopsida</taxon>
        <taxon>eudicotyledons</taxon>
        <taxon>Gunneridae</taxon>
        <taxon>Pentapetalae</taxon>
        <taxon>rosids</taxon>
        <taxon>malvids</taxon>
        <taxon>Malvales</taxon>
        <taxon>Malvaceae</taxon>
        <taxon>Malvoideae</taxon>
        <taxon>Gossypium</taxon>
    </lineage>
</organism>
<dbReference type="Proteomes" id="UP000593575">
    <property type="component" value="Unassembled WGS sequence"/>
</dbReference>
<keyword evidence="6" id="KW-1185">Reference proteome</keyword>
<evidence type="ECO:0008006" key="7">
    <source>
        <dbReference type="Google" id="ProtNLM"/>
    </source>
</evidence>
<dbReference type="Pfam" id="PF03715">
    <property type="entry name" value="Noc2"/>
    <property type="match status" value="1"/>
</dbReference>
<feature type="compositionally biased region" description="Acidic residues" evidence="4">
    <location>
        <begin position="452"/>
        <end position="484"/>
    </location>
</feature>
<dbReference type="EMBL" id="JABFAE010000004">
    <property type="protein sequence ID" value="MBA0827134.1"/>
    <property type="molecule type" value="Genomic_DNA"/>
</dbReference>
<dbReference type="InterPro" id="IPR005343">
    <property type="entry name" value="Noc2"/>
</dbReference>
<comment type="caution">
    <text evidence="5">The sequence shown here is derived from an EMBL/GenBank/DDBJ whole genome shotgun (WGS) entry which is preliminary data.</text>
</comment>
<dbReference type="GO" id="GO:0005654">
    <property type="term" value="C:nucleoplasm"/>
    <property type="evidence" value="ECO:0007669"/>
    <property type="project" value="TreeGrafter"/>
</dbReference>
<keyword evidence="3" id="KW-0539">Nucleus</keyword>
<evidence type="ECO:0000313" key="6">
    <source>
        <dbReference type="Proteomes" id="UP000593575"/>
    </source>
</evidence>
<dbReference type="AlphaFoldDB" id="A0A7J9IZY3"/>
<dbReference type="PANTHER" id="PTHR12687:SF4">
    <property type="entry name" value="NUCLEOLAR COMPLEX PROTEIN 2 HOMOLOG"/>
    <property type="match status" value="1"/>
</dbReference>
<feature type="compositionally biased region" description="Basic residues" evidence="4">
    <location>
        <begin position="507"/>
        <end position="527"/>
    </location>
</feature>
<sequence>MLFTLSEMDRILRKLLKLPDSGGKKETIIELMNTKQWRNYNHLVKSYLGNALHVLNQMTDTKMISFTLRRLQYSSVFLAAFPSLLRKYIKVALHFWGTGGDALPVVSFLFLRDLCVRLGSDCLDECFRGIYKAYQCSMPHHSSQEAYRKVYEWKFINCLELWTGAICTYSSEADFRPLAYPLTQIISGVARLVPTARYFPLRLRCVKMLNRISAATGTFIPVSMLLLDMLEMKELNRPPTGGVGKAVDLRTTLKASNPILKTRAFQEACVLSVVEELAEHLAQWSYSVAFFELSFIPAVRLRSFCKCTKVERFRKEMRHLIRKIEANDEFTNERRASVTFLPNDNAATSFLEDEKKMGTSPLSQYVTTLRQRAQQRNDSMMESSVLVGEKSAVFGKKLDQIPDSDEEDDIKNDDGATVFSSSWLPGGDSRANLPKEEEKKKKKKKKKKGMEQDEGVGDDEDVVEDLVLSSDEDEEDTAEEDGNEEQLGGSRQQNKKQKPKNLSNKNVRSHHHAKNNKSKKRKRAKLN</sequence>
<protein>
    <recommendedName>
        <fullName evidence="7">Nucleolar complex protein 2 homolog</fullName>
    </recommendedName>
</protein>
<gene>
    <name evidence="5" type="ORF">Goarm_011932</name>
</gene>